<dbReference type="HOGENOM" id="CLU_105533_1_1_1"/>
<gene>
    <name evidence="1" type="ORF">M422DRAFT_118499</name>
</gene>
<dbReference type="Proteomes" id="UP000054279">
    <property type="component" value="Unassembled WGS sequence"/>
</dbReference>
<organism evidence="1 2">
    <name type="scientific">Sphaerobolus stellatus (strain SS14)</name>
    <dbReference type="NCBI Taxonomy" id="990650"/>
    <lineage>
        <taxon>Eukaryota</taxon>
        <taxon>Fungi</taxon>
        <taxon>Dikarya</taxon>
        <taxon>Basidiomycota</taxon>
        <taxon>Agaricomycotina</taxon>
        <taxon>Agaricomycetes</taxon>
        <taxon>Phallomycetidae</taxon>
        <taxon>Geastrales</taxon>
        <taxon>Sphaerobolaceae</taxon>
        <taxon>Sphaerobolus</taxon>
    </lineage>
</organism>
<dbReference type="EMBL" id="KN837149">
    <property type="protein sequence ID" value="KIJ39789.1"/>
    <property type="molecule type" value="Genomic_DNA"/>
</dbReference>
<feature type="non-terminal residue" evidence="1">
    <location>
        <position position="77"/>
    </location>
</feature>
<name>A0A0C9UY19_SPHS4</name>
<accession>A0A0C9UY19</accession>
<keyword evidence="2" id="KW-1185">Reference proteome</keyword>
<dbReference type="OrthoDB" id="3270336at2759"/>
<evidence type="ECO:0000313" key="1">
    <source>
        <dbReference type="EMBL" id="KIJ39789.1"/>
    </source>
</evidence>
<feature type="non-terminal residue" evidence="1">
    <location>
        <position position="1"/>
    </location>
</feature>
<evidence type="ECO:0000313" key="2">
    <source>
        <dbReference type="Proteomes" id="UP000054279"/>
    </source>
</evidence>
<dbReference type="AlphaFoldDB" id="A0A0C9UY19"/>
<proteinExistence type="predicted"/>
<reference evidence="1 2" key="1">
    <citation type="submission" date="2014-06" db="EMBL/GenBank/DDBJ databases">
        <title>Evolutionary Origins and Diversification of the Mycorrhizal Mutualists.</title>
        <authorList>
            <consortium name="DOE Joint Genome Institute"/>
            <consortium name="Mycorrhizal Genomics Consortium"/>
            <person name="Kohler A."/>
            <person name="Kuo A."/>
            <person name="Nagy L.G."/>
            <person name="Floudas D."/>
            <person name="Copeland A."/>
            <person name="Barry K.W."/>
            <person name="Cichocki N."/>
            <person name="Veneault-Fourrey C."/>
            <person name="LaButti K."/>
            <person name="Lindquist E.A."/>
            <person name="Lipzen A."/>
            <person name="Lundell T."/>
            <person name="Morin E."/>
            <person name="Murat C."/>
            <person name="Riley R."/>
            <person name="Ohm R."/>
            <person name="Sun H."/>
            <person name="Tunlid A."/>
            <person name="Henrissat B."/>
            <person name="Grigoriev I.V."/>
            <person name="Hibbett D.S."/>
            <person name="Martin F."/>
        </authorList>
    </citation>
    <scope>NUCLEOTIDE SEQUENCE [LARGE SCALE GENOMIC DNA]</scope>
    <source>
        <strain evidence="1 2">SS14</strain>
    </source>
</reference>
<sequence length="77" mass="9282">EALSEREIDLICGVYRVYLGKYRAPTRLSWWPKPKAWEKSGLDVGYWSSECESWYRERLKKIDENAMELRTHDGWKN</sequence>
<protein>
    <submittedName>
        <fullName evidence="1">Uncharacterized protein</fullName>
    </submittedName>
</protein>